<dbReference type="AlphaFoldDB" id="A0A2U4F3E4"/>
<dbReference type="GeneID" id="66488049"/>
<name>A0A2U4F3E4_9SPIR</name>
<reference evidence="1 2" key="1">
    <citation type="submission" date="2012-07" db="EMBL/GenBank/DDBJ databases">
        <title>Genome sequence of Brachyspira sp. 30446, isolated from a pig with mucohaemorrhagic colitis.</title>
        <authorList>
            <person name="Rubin J.E."/>
            <person name="Fernando C."/>
            <person name="Harding J.C.S."/>
            <person name="Hill J.E."/>
        </authorList>
    </citation>
    <scope>NUCLEOTIDE SEQUENCE [LARGE SCALE GENOMIC DNA]</scope>
    <source>
        <strain evidence="1 2">30446</strain>
    </source>
</reference>
<dbReference type="Proteomes" id="UP000011663">
    <property type="component" value="Unassembled WGS sequence"/>
</dbReference>
<organism evidence="1 2">
    <name type="scientific">Brachyspira hampsonii 30446</name>
    <dbReference type="NCBI Taxonomy" id="1289135"/>
    <lineage>
        <taxon>Bacteria</taxon>
        <taxon>Pseudomonadati</taxon>
        <taxon>Spirochaetota</taxon>
        <taxon>Spirochaetia</taxon>
        <taxon>Brachyspirales</taxon>
        <taxon>Brachyspiraceae</taxon>
        <taxon>Brachyspira</taxon>
    </lineage>
</organism>
<dbReference type="STRING" id="1289135.A966_08159"/>
<sequence>MNINKEKKLLEITLKYKSKLSRKKFNSIIGICYSNIINKQINDEINGYIIPTVNSIVKNYGHKYEKQ</sequence>
<protein>
    <submittedName>
        <fullName evidence="1">Uncharacterized protein</fullName>
    </submittedName>
</protein>
<gene>
    <name evidence="1" type="ORF">A966_08159</name>
</gene>
<evidence type="ECO:0000313" key="1">
    <source>
        <dbReference type="EMBL" id="EKV56997.1"/>
    </source>
</evidence>
<proteinExistence type="predicted"/>
<accession>A0A2U4F3E4</accession>
<evidence type="ECO:0000313" key="2">
    <source>
        <dbReference type="Proteomes" id="UP000011663"/>
    </source>
</evidence>
<comment type="caution">
    <text evidence="1">The sequence shown here is derived from an EMBL/GenBank/DDBJ whole genome shotgun (WGS) entry which is preliminary data.</text>
</comment>
<dbReference type="OrthoDB" id="9922494at2"/>
<dbReference type="RefSeq" id="WP_008724267.1">
    <property type="nucleotide sequence ID" value="NZ_JH994111.1"/>
</dbReference>
<dbReference type="EMBL" id="ALNZ01000026">
    <property type="protein sequence ID" value="EKV56997.1"/>
    <property type="molecule type" value="Genomic_DNA"/>
</dbReference>